<keyword evidence="1" id="KW-0812">Transmembrane</keyword>
<sequence length="120" mass="12588">MKSETTTNITSNKRMAIILLSILVFVMIVMSSFHGMDVQIDNEDMDGIGGFFGIVLGCGIAVVAVVFALSLTGMVLASVAVLLCVIFAVVVGSLALALLPLFLPILLVVGLVALFSRKTT</sequence>
<keyword evidence="1" id="KW-0472">Membrane</keyword>
<feature type="transmembrane region" description="Helical" evidence="1">
    <location>
        <begin position="74"/>
        <end position="91"/>
    </location>
</feature>
<keyword evidence="3" id="KW-1185">Reference proteome</keyword>
<comment type="caution">
    <text evidence="2">The sequence shown here is derived from an EMBL/GenBank/DDBJ whole genome shotgun (WGS) entry which is preliminary data.</text>
</comment>
<keyword evidence="1" id="KW-1133">Transmembrane helix</keyword>
<name>A0ABR6Z4B9_9BURK</name>
<organism evidence="2 3">
    <name type="scientific">Undibacterium umbellatum</name>
    <dbReference type="NCBI Taxonomy" id="2762300"/>
    <lineage>
        <taxon>Bacteria</taxon>
        <taxon>Pseudomonadati</taxon>
        <taxon>Pseudomonadota</taxon>
        <taxon>Betaproteobacteria</taxon>
        <taxon>Burkholderiales</taxon>
        <taxon>Oxalobacteraceae</taxon>
        <taxon>Undibacterium</taxon>
    </lineage>
</organism>
<accession>A0ABR6Z4B9</accession>
<evidence type="ECO:0000313" key="2">
    <source>
        <dbReference type="EMBL" id="MBC3905987.1"/>
    </source>
</evidence>
<evidence type="ECO:0008006" key="4">
    <source>
        <dbReference type="Google" id="ProtNLM"/>
    </source>
</evidence>
<evidence type="ECO:0000256" key="1">
    <source>
        <dbReference type="SAM" id="Phobius"/>
    </source>
</evidence>
<feature type="transmembrane region" description="Helical" evidence="1">
    <location>
        <begin position="16"/>
        <end position="36"/>
    </location>
</feature>
<dbReference type="EMBL" id="JACOFX010000001">
    <property type="protein sequence ID" value="MBC3905987.1"/>
    <property type="molecule type" value="Genomic_DNA"/>
</dbReference>
<proteinExistence type="predicted"/>
<protein>
    <recommendedName>
        <fullName evidence="4">DUF4064 domain-containing protein</fullName>
    </recommendedName>
</protein>
<evidence type="ECO:0000313" key="3">
    <source>
        <dbReference type="Proteomes" id="UP000646911"/>
    </source>
</evidence>
<reference evidence="2 3" key="1">
    <citation type="submission" date="2020-08" db="EMBL/GenBank/DDBJ databases">
        <title>Novel species isolated from subtropical streams in China.</title>
        <authorList>
            <person name="Lu H."/>
        </authorList>
    </citation>
    <scope>NUCLEOTIDE SEQUENCE [LARGE SCALE GENOMIC DNA]</scope>
    <source>
        <strain evidence="2 3">NL8W</strain>
    </source>
</reference>
<feature type="transmembrane region" description="Helical" evidence="1">
    <location>
        <begin position="97"/>
        <end position="115"/>
    </location>
</feature>
<dbReference type="RefSeq" id="WP_186951248.1">
    <property type="nucleotide sequence ID" value="NZ_JACOFX010000001.1"/>
</dbReference>
<gene>
    <name evidence="2" type="ORF">H8L47_00260</name>
</gene>
<dbReference type="Proteomes" id="UP000646911">
    <property type="component" value="Unassembled WGS sequence"/>
</dbReference>
<feature type="transmembrane region" description="Helical" evidence="1">
    <location>
        <begin position="48"/>
        <end position="67"/>
    </location>
</feature>